<dbReference type="SMART" id="SM00382">
    <property type="entry name" value="AAA"/>
    <property type="match status" value="1"/>
</dbReference>
<dbReference type="InterPro" id="IPR027417">
    <property type="entry name" value="P-loop_NTPase"/>
</dbReference>
<dbReference type="CDD" id="cd10147">
    <property type="entry name" value="Wzt_C-like"/>
    <property type="match status" value="1"/>
</dbReference>
<evidence type="ECO:0000256" key="2">
    <source>
        <dbReference type="ARBA" id="ARBA00022448"/>
    </source>
</evidence>
<sequence length="405" mass="44255">MVISVSGLGKAYPVRQGPWVTLGGWFGLTPPQRRWVFRGLDFTIGPGQAVGIIGANGAGKSTLLKVLTGTALATEGEARVEGRVSALLELGMGFHPDFTGRQNVFLAGQMLGLARPEIAALVPEIQEFAEIGDYFDQPVRTYSSGMFVRLAFSVATAVRPEVLIVDEALAVGDIYFQHKSFARIRRFKEEGTTLLFVSHDPGAVKSLCDRALLLGDGRLLMDGDPDDVLDYYTALIAERENRHELVSGGDQFQGRSGNGKARIDSVEILGEMGEAQALRVGDAATLRIRFTAHEILPDLVLGMLIKDRTGYDIYGINTHQRPHLPPLGDRPGQPRTLDFRIPALNLGAGSYSVTVALHSHADHLHDNYDWWERALVFQIVPNHRHGHFVGVTALQAEPSMEETAS</sequence>
<accession>A0A6S6Y3E6</accession>
<evidence type="ECO:0000313" key="7">
    <source>
        <dbReference type="Proteomes" id="UP000515733"/>
    </source>
</evidence>
<dbReference type="PROSITE" id="PS50893">
    <property type="entry name" value="ABC_TRANSPORTER_2"/>
    <property type="match status" value="1"/>
</dbReference>
<dbReference type="Gene3D" id="3.40.50.300">
    <property type="entry name" value="P-loop containing nucleotide triphosphate hydrolases"/>
    <property type="match status" value="1"/>
</dbReference>
<dbReference type="GO" id="GO:0005524">
    <property type="term" value="F:ATP binding"/>
    <property type="evidence" value="ECO:0007669"/>
    <property type="project" value="UniProtKB-KW"/>
</dbReference>
<keyword evidence="3" id="KW-1003">Cell membrane</keyword>
<dbReference type="AlphaFoldDB" id="A0A6S6Y3E6"/>
<keyword evidence="2" id="KW-0813">Transport</keyword>
<gene>
    <name evidence="6" type="ORF">DENOEST_3933</name>
</gene>
<dbReference type="PROSITE" id="PS00211">
    <property type="entry name" value="ABC_TRANSPORTER_1"/>
    <property type="match status" value="1"/>
</dbReference>
<dbReference type="GO" id="GO:0140359">
    <property type="term" value="F:ABC-type transporter activity"/>
    <property type="evidence" value="ECO:0007669"/>
    <property type="project" value="InterPro"/>
</dbReference>
<dbReference type="Pfam" id="PF14524">
    <property type="entry name" value="Wzt_C"/>
    <property type="match status" value="1"/>
</dbReference>
<dbReference type="InterPro" id="IPR050683">
    <property type="entry name" value="Bact_Polysacc_Export_ATP-bd"/>
</dbReference>
<dbReference type="InterPro" id="IPR003439">
    <property type="entry name" value="ABC_transporter-like_ATP-bd"/>
</dbReference>
<dbReference type="Proteomes" id="UP000515733">
    <property type="component" value="Chromosome"/>
</dbReference>
<dbReference type="Pfam" id="PF00005">
    <property type="entry name" value="ABC_tran"/>
    <property type="match status" value="1"/>
</dbReference>
<dbReference type="CDD" id="cd03220">
    <property type="entry name" value="ABC_KpsT_Wzt"/>
    <property type="match status" value="1"/>
</dbReference>
<dbReference type="OrthoDB" id="9778870at2"/>
<keyword evidence="7" id="KW-1185">Reference proteome</keyword>
<dbReference type="GO" id="GO:0016020">
    <property type="term" value="C:membrane"/>
    <property type="evidence" value="ECO:0007669"/>
    <property type="project" value="InterPro"/>
</dbReference>
<keyword evidence="3" id="KW-0472">Membrane</keyword>
<proteinExistence type="inferred from homology"/>
<evidence type="ECO:0000256" key="1">
    <source>
        <dbReference type="ARBA" id="ARBA00005417"/>
    </source>
</evidence>
<dbReference type="PANTHER" id="PTHR46743:SF2">
    <property type="entry name" value="TEICHOIC ACIDS EXPORT ATP-BINDING PROTEIN TAGH"/>
    <property type="match status" value="1"/>
</dbReference>
<dbReference type="InterPro" id="IPR029439">
    <property type="entry name" value="Wzt_C"/>
</dbReference>
<dbReference type="InterPro" id="IPR017871">
    <property type="entry name" value="ABC_transporter-like_CS"/>
</dbReference>
<dbReference type="InterPro" id="IPR003593">
    <property type="entry name" value="AAA+_ATPase"/>
</dbReference>
<dbReference type="KEGG" id="doe:DENOEST_3933"/>
<name>A0A6S6Y3E6_9PROT</name>
<dbReference type="GO" id="GO:0016887">
    <property type="term" value="F:ATP hydrolysis activity"/>
    <property type="evidence" value="ECO:0007669"/>
    <property type="project" value="InterPro"/>
</dbReference>
<dbReference type="PANTHER" id="PTHR46743">
    <property type="entry name" value="TEICHOIC ACIDS EXPORT ATP-BINDING PROTEIN TAGH"/>
    <property type="match status" value="1"/>
</dbReference>
<evidence type="ECO:0000256" key="3">
    <source>
        <dbReference type="ARBA" id="ARBA00022475"/>
    </source>
</evidence>
<reference evidence="6 7" key="1">
    <citation type="submission" date="2020-03" db="EMBL/GenBank/DDBJ databases">
        <authorList>
            <consortium name="Genoscope - CEA"/>
            <person name="William W."/>
        </authorList>
    </citation>
    <scope>NUCLEOTIDE SEQUENCE [LARGE SCALE GENOMIC DNA]</scope>
    <source>
        <strain evidence="7">DSM 16959</strain>
    </source>
</reference>
<dbReference type="InterPro" id="IPR015860">
    <property type="entry name" value="ABC_transpr_TagH-like"/>
</dbReference>
<dbReference type="EMBL" id="LR778301">
    <property type="protein sequence ID" value="CAB1371087.1"/>
    <property type="molecule type" value="Genomic_DNA"/>
</dbReference>
<keyword evidence="5 6" id="KW-0067">ATP-binding</keyword>
<keyword evidence="4" id="KW-0547">Nucleotide-binding</keyword>
<evidence type="ECO:0000256" key="5">
    <source>
        <dbReference type="ARBA" id="ARBA00022840"/>
    </source>
</evidence>
<dbReference type="SUPFAM" id="SSF52540">
    <property type="entry name" value="P-loop containing nucleoside triphosphate hydrolases"/>
    <property type="match status" value="1"/>
</dbReference>
<protein>
    <submittedName>
        <fullName evidence="6">ABC transporter ATP-binding protein</fullName>
    </submittedName>
</protein>
<comment type="similarity">
    <text evidence="1">Belongs to the ABC transporter superfamily.</text>
</comment>
<dbReference type="RefSeq" id="WP_145770351.1">
    <property type="nucleotide sequence ID" value="NZ_LR778301.1"/>
</dbReference>
<evidence type="ECO:0000313" key="6">
    <source>
        <dbReference type="EMBL" id="CAB1371087.1"/>
    </source>
</evidence>
<evidence type="ECO:0000256" key="4">
    <source>
        <dbReference type="ARBA" id="ARBA00022741"/>
    </source>
</evidence>
<organism evidence="6 7">
    <name type="scientific">Denitratisoma oestradiolicum</name>
    <dbReference type="NCBI Taxonomy" id="311182"/>
    <lineage>
        <taxon>Bacteria</taxon>
        <taxon>Pseudomonadati</taxon>
        <taxon>Pseudomonadota</taxon>
        <taxon>Betaproteobacteria</taxon>
        <taxon>Nitrosomonadales</taxon>
        <taxon>Sterolibacteriaceae</taxon>
        <taxon>Denitratisoma</taxon>
    </lineage>
</organism>
<dbReference type="Gene3D" id="2.70.50.60">
    <property type="entry name" value="abc- transporter (atp binding component) like domain"/>
    <property type="match status" value="1"/>
</dbReference>